<dbReference type="Proteomes" id="UP000269396">
    <property type="component" value="Unassembled WGS sequence"/>
</dbReference>
<name>A0A183NI01_9TREM</name>
<proteinExistence type="predicted"/>
<organism evidence="1 2">
    <name type="scientific">Schistosoma mattheei</name>
    <dbReference type="NCBI Taxonomy" id="31246"/>
    <lineage>
        <taxon>Eukaryota</taxon>
        <taxon>Metazoa</taxon>
        <taxon>Spiralia</taxon>
        <taxon>Lophotrochozoa</taxon>
        <taxon>Platyhelminthes</taxon>
        <taxon>Trematoda</taxon>
        <taxon>Digenea</taxon>
        <taxon>Strigeidida</taxon>
        <taxon>Schistosomatoidea</taxon>
        <taxon>Schistosomatidae</taxon>
        <taxon>Schistosoma</taxon>
    </lineage>
</organism>
<dbReference type="AlphaFoldDB" id="A0A183NI01"/>
<evidence type="ECO:0000313" key="1">
    <source>
        <dbReference type="EMBL" id="VDO80950.1"/>
    </source>
</evidence>
<sequence length="63" mass="7919">MLTLKASTLWVIYFNRTFITREIFFVIRKFRFMIPFSFFNLVWSILFAPFGFRRVIRYCYTVW</sequence>
<accession>A0A183NI01</accession>
<keyword evidence="2" id="KW-1185">Reference proteome</keyword>
<dbReference type="EMBL" id="UZAL01002046">
    <property type="protein sequence ID" value="VDO80950.1"/>
    <property type="molecule type" value="Genomic_DNA"/>
</dbReference>
<reference evidence="1 2" key="1">
    <citation type="submission" date="2018-11" db="EMBL/GenBank/DDBJ databases">
        <authorList>
            <consortium name="Pathogen Informatics"/>
        </authorList>
    </citation>
    <scope>NUCLEOTIDE SEQUENCE [LARGE SCALE GENOMIC DNA]</scope>
    <source>
        <strain>Denwood</strain>
        <strain evidence="2">Zambia</strain>
    </source>
</reference>
<protein>
    <submittedName>
        <fullName evidence="1">Uncharacterized protein</fullName>
    </submittedName>
</protein>
<evidence type="ECO:0000313" key="2">
    <source>
        <dbReference type="Proteomes" id="UP000269396"/>
    </source>
</evidence>
<gene>
    <name evidence="1" type="ORF">SMTD_LOCUS1737</name>
</gene>